<keyword evidence="3" id="KW-1185">Reference proteome</keyword>
<dbReference type="EMBL" id="AGNL01012674">
    <property type="protein sequence ID" value="EJK67754.1"/>
    <property type="molecule type" value="Genomic_DNA"/>
</dbReference>
<feature type="non-terminal residue" evidence="2">
    <location>
        <position position="1"/>
    </location>
</feature>
<dbReference type="Proteomes" id="UP000266841">
    <property type="component" value="Unassembled WGS sequence"/>
</dbReference>
<dbReference type="OrthoDB" id="164026at2759"/>
<gene>
    <name evidence="2" type="ORF">THAOC_11175</name>
</gene>
<reference evidence="2 3" key="1">
    <citation type="journal article" date="2012" name="Genome Biol.">
        <title>Genome and low-iron response of an oceanic diatom adapted to chronic iron limitation.</title>
        <authorList>
            <person name="Lommer M."/>
            <person name="Specht M."/>
            <person name="Roy A.S."/>
            <person name="Kraemer L."/>
            <person name="Andreson R."/>
            <person name="Gutowska M.A."/>
            <person name="Wolf J."/>
            <person name="Bergner S.V."/>
            <person name="Schilhabel M.B."/>
            <person name="Klostermeier U.C."/>
            <person name="Beiko R.G."/>
            <person name="Rosenstiel P."/>
            <person name="Hippler M."/>
            <person name="Laroche J."/>
        </authorList>
    </citation>
    <scope>NUCLEOTIDE SEQUENCE [LARGE SCALE GENOMIC DNA]</scope>
    <source>
        <strain evidence="2 3">CCMP1005</strain>
    </source>
</reference>
<organism evidence="2 3">
    <name type="scientific">Thalassiosira oceanica</name>
    <name type="common">Marine diatom</name>
    <dbReference type="NCBI Taxonomy" id="159749"/>
    <lineage>
        <taxon>Eukaryota</taxon>
        <taxon>Sar</taxon>
        <taxon>Stramenopiles</taxon>
        <taxon>Ochrophyta</taxon>
        <taxon>Bacillariophyta</taxon>
        <taxon>Coscinodiscophyceae</taxon>
        <taxon>Thalassiosirophycidae</taxon>
        <taxon>Thalassiosirales</taxon>
        <taxon>Thalassiosiraceae</taxon>
        <taxon>Thalassiosira</taxon>
    </lineage>
</organism>
<dbReference type="AlphaFoldDB" id="K0SS20"/>
<evidence type="ECO:0000256" key="1">
    <source>
        <dbReference type="SAM" id="MobiDB-lite"/>
    </source>
</evidence>
<feature type="compositionally biased region" description="Basic and acidic residues" evidence="1">
    <location>
        <begin position="11"/>
        <end position="36"/>
    </location>
</feature>
<evidence type="ECO:0000313" key="3">
    <source>
        <dbReference type="Proteomes" id="UP000266841"/>
    </source>
</evidence>
<proteinExistence type="predicted"/>
<comment type="caution">
    <text evidence="2">The sequence shown here is derived from an EMBL/GenBank/DDBJ whole genome shotgun (WGS) entry which is preliminary data.</text>
</comment>
<name>K0SS20_THAOC</name>
<accession>K0SS20</accession>
<feature type="region of interest" description="Disordered" evidence="1">
    <location>
        <begin position="1"/>
        <end position="39"/>
    </location>
</feature>
<protein>
    <submittedName>
        <fullName evidence="2">Uncharacterized protein</fullName>
    </submittedName>
</protein>
<evidence type="ECO:0000313" key="2">
    <source>
        <dbReference type="EMBL" id="EJK67754.1"/>
    </source>
</evidence>
<sequence length="465" mass="52026">GKRSLACSADRGLEGTGRDEHHDRGWRRERSEKDQSGEPLDTTCRMGCCNRRRICFMRDGNGESDANDSAPTYRRVVGDYEVWGKQPYCDRALISASIIGRRPDKKFEDLIQSHTLVKCLYVDDGAFPFNSENKTRLAIGCEDIYDHFARFGLEMHIGRTVNGKETASKTECVHSSRTTFGTTSISTDLRIKKAGQAMGAPKHFFNNEHVDTYTKHLIFKAIPLNLLLWGCETWSLREDHYVKLESFLPSAKYTEHTQHRTTIACSAPTVLLGKAVRNAILQTFLLPDSHDHSLLQSQAIFRTASIAQQGHSCQQLTVDVRENRTRNANSQLDQTGEAGIAAIEVRIVSLTHLAKDGSNPAHGKEEQADDHHPELAEKKNLLPADNGTQKVSEGTSLIHSECSDLDLTQLKWTPWEEGPKFHPYHSRGRRNPVPPPTASIDLPTTPPVHTATWRQFSGVPTADLK</sequence>